<keyword evidence="5 6" id="KW-0472">Membrane</keyword>
<comment type="caution">
    <text evidence="8">The sequence shown here is derived from an EMBL/GenBank/DDBJ whole genome shotgun (WGS) entry which is preliminary data.</text>
</comment>
<comment type="subcellular location">
    <subcellularLocation>
        <location evidence="1">Membrane</location>
        <topology evidence="1">Multi-pass membrane protein</topology>
    </subcellularLocation>
</comment>
<accession>A0AAU9J6F7</accession>
<evidence type="ECO:0000256" key="3">
    <source>
        <dbReference type="ARBA" id="ARBA00022692"/>
    </source>
</evidence>
<organism evidence="8 9">
    <name type="scientific">Blepharisma stoltei</name>
    <dbReference type="NCBI Taxonomy" id="1481888"/>
    <lineage>
        <taxon>Eukaryota</taxon>
        <taxon>Sar</taxon>
        <taxon>Alveolata</taxon>
        <taxon>Ciliophora</taxon>
        <taxon>Postciliodesmatophora</taxon>
        <taxon>Heterotrichea</taxon>
        <taxon>Heterotrichida</taxon>
        <taxon>Blepharismidae</taxon>
        <taxon>Blepharisma</taxon>
    </lineage>
</organism>
<gene>
    <name evidence="8" type="ORF">BSTOLATCC_MIC24094</name>
</gene>
<evidence type="ECO:0000256" key="6">
    <source>
        <dbReference type="PIRNR" id="PIRNR016013"/>
    </source>
</evidence>
<evidence type="ECO:0000256" key="7">
    <source>
        <dbReference type="SAM" id="Phobius"/>
    </source>
</evidence>
<dbReference type="PANTHER" id="PTHR10743:SF0">
    <property type="entry name" value="PROTEIN RER1"/>
    <property type="match status" value="1"/>
</dbReference>
<dbReference type="PANTHER" id="PTHR10743">
    <property type="entry name" value="PROTEIN RER1"/>
    <property type="match status" value="1"/>
</dbReference>
<protein>
    <recommendedName>
        <fullName evidence="6">Protein RER1</fullName>
    </recommendedName>
</protein>
<evidence type="ECO:0000256" key="1">
    <source>
        <dbReference type="ARBA" id="ARBA00004141"/>
    </source>
</evidence>
<comment type="similarity">
    <text evidence="2 6">Belongs to the RER1 family.</text>
</comment>
<dbReference type="AlphaFoldDB" id="A0AAU9J6F7"/>
<dbReference type="EMBL" id="CAJZBQ010000023">
    <property type="protein sequence ID" value="CAG9319543.1"/>
    <property type="molecule type" value="Genomic_DNA"/>
</dbReference>
<evidence type="ECO:0000256" key="5">
    <source>
        <dbReference type="ARBA" id="ARBA00023136"/>
    </source>
</evidence>
<keyword evidence="9" id="KW-1185">Reference proteome</keyword>
<dbReference type="PIRSF" id="PIRSF016013">
    <property type="entry name" value="AtER_Rer1p"/>
    <property type="match status" value="1"/>
</dbReference>
<sequence length="173" mass="20227">MEKCKAKISLQGFSDWISPHKGKRWLIAAIFLLIFLYRIICLEGFYLVACLSAMYLLGISLSFITPIMSNLEYQEQDNPALPSSEINEFKPFIRKLEEFSLWRHSFICIIISNTCTFIQFLDIKVPWPIFMIYFLALCIGTLKKQVSHIHKHGYNPFNFRKSTINFKEEVSSI</sequence>
<dbReference type="Pfam" id="PF03248">
    <property type="entry name" value="Rer1"/>
    <property type="match status" value="1"/>
</dbReference>
<name>A0AAU9J6F7_9CILI</name>
<keyword evidence="4 7" id="KW-1133">Transmembrane helix</keyword>
<proteinExistence type="inferred from homology"/>
<evidence type="ECO:0000256" key="2">
    <source>
        <dbReference type="ARBA" id="ARBA00006070"/>
    </source>
</evidence>
<keyword evidence="3 7" id="KW-0812">Transmembrane</keyword>
<dbReference type="GO" id="GO:0005783">
    <property type="term" value="C:endoplasmic reticulum"/>
    <property type="evidence" value="ECO:0007669"/>
    <property type="project" value="GOC"/>
</dbReference>
<dbReference type="GO" id="GO:0000139">
    <property type="term" value="C:Golgi membrane"/>
    <property type="evidence" value="ECO:0007669"/>
    <property type="project" value="TreeGrafter"/>
</dbReference>
<reference evidence="8" key="1">
    <citation type="submission" date="2021-09" db="EMBL/GenBank/DDBJ databases">
        <authorList>
            <consortium name="AG Swart"/>
            <person name="Singh M."/>
            <person name="Singh A."/>
            <person name="Seah K."/>
            <person name="Emmerich C."/>
        </authorList>
    </citation>
    <scope>NUCLEOTIDE SEQUENCE</scope>
    <source>
        <strain evidence="8">ATCC30299</strain>
    </source>
</reference>
<dbReference type="Proteomes" id="UP001162131">
    <property type="component" value="Unassembled WGS sequence"/>
</dbReference>
<evidence type="ECO:0000313" key="9">
    <source>
        <dbReference type="Proteomes" id="UP001162131"/>
    </source>
</evidence>
<comment type="function">
    <text evidence="6">Involved in the retrieval of endoplasmic reticulum membrane proteins from the early Golgi compartment.</text>
</comment>
<feature type="transmembrane region" description="Helical" evidence="7">
    <location>
        <begin position="101"/>
        <end position="119"/>
    </location>
</feature>
<evidence type="ECO:0000256" key="4">
    <source>
        <dbReference type="ARBA" id="ARBA00022989"/>
    </source>
</evidence>
<dbReference type="GO" id="GO:0006890">
    <property type="term" value="P:retrograde vesicle-mediated transport, Golgi to endoplasmic reticulum"/>
    <property type="evidence" value="ECO:0007669"/>
    <property type="project" value="TreeGrafter"/>
</dbReference>
<dbReference type="GO" id="GO:0006621">
    <property type="term" value="P:protein retention in ER lumen"/>
    <property type="evidence" value="ECO:0007669"/>
    <property type="project" value="TreeGrafter"/>
</dbReference>
<dbReference type="InterPro" id="IPR004932">
    <property type="entry name" value="Rer1"/>
</dbReference>
<feature type="transmembrane region" description="Helical" evidence="7">
    <location>
        <begin position="46"/>
        <end position="64"/>
    </location>
</feature>
<feature type="transmembrane region" description="Helical" evidence="7">
    <location>
        <begin position="125"/>
        <end position="142"/>
    </location>
</feature>
<feature type="transmembrane region" description="Helical" evidence="7">
    <location>
        <begin position="24"/>
        <end position="40"/>
    </location>
</feature>
<evidence type="ECO:0000313" key="8">
    <source>
        <dbReference type="EMBL" id="CAG9319543.1"/>
    </source>
</evidence>